<feature type="binding site" evidence="9">
    <location>
        <begin position="353"/>
        <end position="354"/>
    </location>
    <ligand>
        <name>ATP</name>
        <dbReference type="ChEBI" id="CHEBI:30616"/>
    </ligand>
</feature>
<keyword evidence="1 12" id="KW-0723">Serine/threonine-protein kinase</keyword>
<dbReference type="Proteomes" id="UP000039865">
    <property type="component" value="Unassembled WGS sequence"/>
</dbReference>
<evidence type="ECO:0000256" key="10">
    <source>
        <dbReference type="PIRSR" id="PIRSR630616-3"/>
    </source>
</evidence>
<keyword evidence="3 9" id="KW-0547">Nucleotide-binding</keyword>
<evidence type="ECO:0000256" key="8">
    <source>
        <dbReference type="PIRSR" id="PIRSR630616-1"/>
    </source>
</evidence>
<dbReference type="InterPro" id="IPR011009">
    <property type="entry name" value="Kinase-like_dom_sf"/>
</dbReference>
<keyword evidence="16" id="KW-1185">Reference proteome</keyword>
<dbReference type="Gene3D" id="3.30.200.20">
    <property type="entry name" value="Phosphorylase Kinase, domain 1"/>
    <property type="match status" value="1"/>
</dbReference>
<dbReference type="InParanoid" id="A0A078AD32"/>
<evidence type="ECO:0000256" key="7">
    <source>
        <dbReference type="ARBA" id="ARBA00048679"/>
    </source>
</evidence>
<dbReference type="GO" id="GO:0004674">
    <property type="term" value="F:protein serine/threonine kinase activity"/>
    <property type="evidence" value="ECO:0007669"/>
    <property type="project" value="UniProtKB-KW"/>
</dbReference>
<feature type="binding site" evidence="9">
    <location>
        <begin position="302"/>
        <end position="304"/>
    </location>
    <ligand>
        <name>ATP</name>
        <dbReference type="ChEBI" id="CHEBI:30616"/>
    </ligand>
</feature>
<dbReference type="EMBL" id="CCKQ01008005">
    <property type="protein sequence ID" value="CDW79442.1"/>
    <property type="molecule type" value="Genomic_DNA"/>
</dbReference>
<dbReference type="InterPro" id="IPR017441">
    <property type="entry name" value="Protein_kinase_ATP_BS"/>
</dbReference>
<dbReference type="PANTHER" id="PTHR24350">
    <property type="entry name" value="SERINE/THREONINE-PROTEIN KINASE IAL-RELATED"/>
    <property type="match status" value="1"/>
</dbReference>
<keyword evidence="4 12" id="KW-0418">Kinase</keyword>
<protein>
    <recommendedName>
        <fullName evidence="12">Aurora kinase</fullName>
        <ecNumber evidence="12">2.7.11.1</ecNumber>
    </recommendedName>
</protein>
<feature type="cross-link" description="Glycyl lysine isopeptide (Lys-Gly) (interchain with G-Cter in SUMO2)" evidence="10">
    <location>
        <position position="351"/>
    </location>
</feature>
<evidence type="ECO:0000256" key="5">
    <source>
        <dbReference type="ARBA" id="ARBA00022840"/>
    </source>
</evidence>
<feature type="region of interest" description="Disordered" evidence="13">
    <location>
        <begin position="1"/>
        <end position="28"/>
    </location>
</feature>
<dbReference type="InterPro" id="IPR030616">
    <property type="entry name" value="Aur-like"/>
</dbReference>
<reference evidence="15 16" key="1">
    <citation type="submission" date="2014-06" db="EMBL/GenBank/DDBJ databases">
        <authorList>
            <person name="Swart Estienne"/>
        </authorList>
    </citation>
    <scope>NUCLEOTIDE SEQUENCE [LARGE SCALE GENOMIC DNA]</scope>
    <source>
        <strain evidence="15 16">130c</strain>
    </source>
</reference>
<evidence type="ECO:0000256" key="9">
    <source>
        <dbReference type="PIRSR" id="PIRSR630616-2"/>
    </source>
</evidence>
<dbReference type="PROSITE" id="PS00107">
    <property type="entry name" value="PROTEIN_KINASE_ATP"/>
    <property type="match status" value="1"/>
</dbReference>
<feature type="compositionally biased region" description="Low complexity" evidence="13">
    <location>
        <begin position="177"/>
        <end position="189"/>
    </location>
</feature>
<dbReference type="FunCoup" id="A0A078AD32">
    <property type="interactions" value="60"/>
</dbReference>
<feature type="region of interest" description="Disordered" evidence="13">
    <location>
        <begin position="47"/>
        <end position="75"/>
    </location>
</feature>
<evidence type="ECO:0000256" key="4">
    <source>
        <dbReference type="ARBA" id="ARBA00022777"/>
    </source>
</evidence>
<evidence type="ECO:0000256" key="1">
    <source>
        <dbReference type="ARBA" id="ARBA00022527"/>
    </source>
</evidence>
<dbReference type="InterPro" id="IPR000719">
    <property type="entry name" value="Prot_kinase_dom"/>
</dbReference>
<dbReference type="AlphaFoldDB" id="A0A078AD32"/>
<proteinExistence type="inferred from homology"/>
<evidence type="ECO:0000256" key="2">
    <source>
        <dbReference type="ARBA" id="ARBA00022679"/>
    </source>
</evidence>
<dbReference type="PROSITE" id="PS50011">
    <property type="entry name" value="PROTEIN_KINASE_DOM"/>
    <property type="match status" value="1"/>
</dbReference>
<comment type="catalytic activity">
    <reaction evidence="6 12">
        <text>L-threonyl-[protein] + ATP = O-phospho-L-threonyl-[protein] + ADP + H(+)</text>
        <dbReference type="Rhea" id="RHEA:46608"/>
        <dbReference type="Rhea" id="RHEA-COMP:11060"/>
        <dbReference type="Rhea" id="RHEA-COMP:11605"/>
        <dbReference type="ChEBI" id="CHEBI:15378"/>
        <dbReference type="ChEBI" id="CHEBI:30013"/>
        <dbReference type="ChEBI" id="CHEBI:30616"/>
        <dbReference type="ChEBI" id="CHEBI:61977"/>
        <dbReference type="ChEBI" id="CHEBI:456216"/>
        <dbReference type="EC" id="2.7.11.1"/>
    </reaction>
</comment>
<gene>
    <name evidence="15" type="primary">Contig5792.g6201</name>
    <name evidence="15" type="ORF">STYLEM_8430</name>
</gene>
<dbReference type="CDD" id="cd14007">
    <property type="entry name" value="STKc_Aurora"/>
    <property type="match status" value="1"/>
</dbReference>
<dbReference type="OrthoDB" id="345735at2759"/>
<dbReference type="Pfam" id="PF00069">
    <property type="entry name" value="Pkinase"/>
    <property type="match status" value="1"/>
</dbReference>
<evidence type="ECO:0000313" key="15">
    <source>
        <dbReference type="EMBL" id="CDW79442.1"/>
    </source>
</evidence>
<feature type="compositionally biased region" description="Low complexity" evidence="13">
    <location>
        <begin position="196"/>
        <end position="209"/>
    </location>
</feature>
<feature type="domain" description="Protein kinase" evidence="14">
    <location>
        <begin position="224"/>
        <end position="475"/>
    </location>
</feature>
<feature type="region of interest" description="Disordered" evidence="13">
    <location>
        <begin position="171"/>
        <end position="216"/>
    </location>
</feature>
<feature type="compositionally biased region" description="Polar residues" evidence="13">
    <location>
        <begin position="47"/>
        <end position="68"/>
    </location>
</feature>
<dbReference type="Gene3D" id="1.10.510.10">
    <property type="entry name" value="Transferase(Phosphotransferase) domain 1"/>
    <property type="match status" value="1"/>
</dbReference>
<feature type="binding site" evidence="9">
    <location>
        <position position="366"/>
    </location>
    <ligand>
        <name>ATP</name>
        <dbReference type="ChEBI" id="CHEBI:30616"/>
    </ligand>
</feature>
<feature type="binding site" evidence="9 11">
    <location>
        <position position="253"/>
    </location>
    <ligand>
        <name>ATP</name>
        <dbReference type="ChEBI" id="CHEBI:30616"/>
    </ligand>
</feature>
<comment type="similarity">
    <text evidence="12">Belongs to the protein kinase superfamily. Ser/Thr protein kinase family. Aurora subfamily.</text>
</comment>
<evidence type="ECO:0000256" key="12">
    <source>
        <dbReference type="RuleBase" id="RU367134"/>
    </source>
</evidence>
<dbReference type="FunFam" id="3.30.200.20:FF:000042">
    <property type="entry name" value="Aurora kinase A"/>
    <property type="match status" value="1"/>
</dbReference>
<keyword evidence="5 9" id="KW-0067">ATP-binding</keyword>
<feature type="active site" description="Proton acceptor" evidence="8">
    <location>
        <position position="349"/>
    </location>
</feature>
<sequence>MNMQLNMNSTSNKAGTITHNQNNAGTNQNPSKLVNNYMGNSFTQNKKVFNNTGPQQNLSTQNVSQQQHPQHHQYDGGAQMNMPGQMQQISYPQQKNKVFEMPLQQHAMSTKNSSYQQSFQGGSINNNLFHPQGYNTSKEMIVHQQNFNNHNQSQSQNNNQSHMYSIQQPGEDLKNKQIQQQQQQSQQFLQEKENAQQNTLMQQQIQQTQPSKKFSPKSWTIDDFEIGKPLGRGKFGHVYLAREKKSKFIVALKVLYKKQLQKSNVEHQLRREIEIQSHLRHNNILRMYGFFWDDKKIYLILEYAPGGELYKDLKKQENGRYPERVAADYIRQLCQALIYLHSKDVIHRDIKPENLLNCLGTIKIADFGWSIHSPNDKRQTLCGTLDYLPPEMVVEAPHDKRVDVWSLGILCYEFCVGNPPFEADNNEKTYERIKSIDLKFPEYLSLEVRDLISRILCFNPKERITLEQIENHPWILKYTSQKLQQQS</sequence>
<evidence type="ECO:0000256" key="3">
    <source>
        <dbReference type="ARBA" id="ARBA00022741"/>
    </source>
</evidence>
<dbReference type="FunFam" id="1.10.510.10:FF:000235">
    <property type="entry name" value="Serine/threonine-protein kinase ark1"/>
    <property type="match status" value="1"/>
</dbReference>
<evidence type="ECO:0000313" key="16">
    <source>
        <dbReference type="Proteomes" id="UP000039865"/>
    </source>
</evidence>
<evidence type="ECO:0000256" key="13">
    <source>
        <dbReference type="SAM" id="MobiDB-lite"/>
    </source>
</evidence>
<evidence type="ECO:0000256" key="6">
    <source>
        <dbReference type="ARBA" id="ARBA00047899"/>
    </source>
</evidence>
<comment type="catalytic activity">
    <reaction evidence="7 12">
        <text>L-seryl-[protein] + ATP = O-phospho-L-seryl-[protein] + ADP + H(+)</text>
        <dbReference type="Rhea" id="RHEA:17989"/>
        <dbReference type="Rhea" id="RHEA-COMP:9863"/>
        <dbReference type="Rhea" id="RHEA-COMP:11604"/>
        <dbReference type="ChEBI" id="CHEBI:15378"/>
        <dbReference type="ChEBI" id="CHEBI:29999"/>
        <dbReference type="ChEBI" id="CHEBI:30616"/>
        <dbReference type="ChEBI" id="CHEBI:83421"/>
        <dbReference type="ChEBI" id="CHEBI:456216"/>
        <dbReference type="EC" id="2.7.11.1"/>
    </reaction>
</comment>
<dbReference type="OMA" id="YKPYSRV"/>
<keyword evidence="2 12" id="KW-0808">Transferase</keyword>
<evidence type="ECO:0000256" key="11">
    <source>
        <dbReference type="PROSITE-ProRule" id="PRU10141"/>
    </source>
</evidence>
<evidence type="ECO:0000259" key="14">
    <source>
        <dbReference type="PROSITE" id="PS50011"/>
    </source>
</evidence>
<organism evidence="15 16">
    <name type="scientific">Stylonychia lemnae</name>
    <name type="common">Ciliate</name>
    <dbReference type="NCBI Taxonomy" id="5949"/>
    <lineage>
        <taxon>Eukaryota</taxon>
        <taxon>Sar</taxon>
        <taxon>Alveolata</taxon>
        <taxon>Ciliophora</taxon>
        <taxon>Intramacronucleata</taxon>
        <taxon>Spirotrichea</taxon>
        <taxon>Stichotrichia</taxon>
        <taxon>Sporadotrichida</taxon>
        <taxon>Oxytrichidae</taxon>
        <taxon>Stylonychinae</taxon>
        <taxon>Stylonychia</taxon>
    </lineage>
</organism>
<dbReference type="EC" id="2.7.11.1" evidence="12"/>
<dbReference type="SUPFAM" id="SSF56112">
    <property type="entry name" value="Protein kinase-like (PK-like)"/>
    <property type="match status" value="1"/>
</dbReference>
<dbReference type="GO" id="GO:0005524">
    <property type="term" value="F:ATP binding"/>
    <property type="evidence" value="ECO:0007669"/>
    <property type="project" value="UniProtKB-UniRule"/>
</dbReference>
<feature type="binding site" evidence="9">
    <location>
        <position position="234"/>
    </location>
    <ligand>
        <name>ATP</name>
        <dbReference type="ChEBI" id="CHEBI:30616"/>
    </ligand>
</feature>
<accession>A0A078AD32</accession>
<dbReference type="SMART" id="SM00220">
    <property type="entry name" value="S_TKc"/>
    <property type="match status" value="1"/>
</dbReference>
<name>A0A078AD32_STYLE</name>